<evidence type="ECO:0000256" key="2">
    <source>
        <dbReference type="ARBA" id="ARBA00022723"/>
    </source>
</evidence>
<keyword evidence="4" id="KW-0560">Oxidoreductase</keyword>
<name>A0A7R9LJI6_9ACAR</name>
<evidence type="ECO:0000256" key="1">
    <source>
        <dbReference type="ARBA" id="ARBA00010617"/>
    </source>
</evidence>
<dbReference type="GO" id="GO:0020037">
    <property type="term" value="F:heme binding"/>
    <property type="evidence" value="ECO:0007669"/>
    <property type="project" value="InterPro"/>
</dbReference>
<comment type="similarity">
    <text evidence="1">Belongs to the cytochrome P450 family.</text>
</comment>
<dbReference type="GO" id="GO:0005506">
    <property type="term" value="F:iron ion binding"/>
    <property type="evidence" value="ECO:0007669"/>
    <property type="project" value="InterPro"/>
</dbReference>
<evidence type="ECO:0008006" key="7">
    <source>
        <dbReference type="Google" id="ProtNLM"/>
    </source>
</evidence>
<keyword evidence="2" id="KW-0479">Metal-binding</keyword>
<keyword evidence="3" id="KW-0408">Iron</keyword>
<dbReference type="PANTHER" id="PTHR24300">
    <property type="entry name" value="CYTOCHROME P450 508A4-RELATED"/>
    <property type="match status" value="1"/>
</dbReference>
<dbReference type="InterPro" id="IPR001128">
    <property type="entry name" value="Cyt_P450"/>
</dbReference>
<dbReference type="GO" id="GO:0016712">
    <property type="term" value="F:oxidoreductase activity, acting on paired donors, with incorporation or reduction of molecular oxygen, reduced flavin or flavoprotein as one donor, and incorporation of one atom of oxygen"/>
    <property type="evidence" value="ECO:0007669"/>
    <property type="project" value="TreeGrafter"/>
</dbReference>
<accession>A0A7R9LJI6</accession>
<protein>
    <recommendedName>
        <fullName evidence="7">Cytochrome P450</fullName>
    </recommendedName>
</protein>
<gene>
    <name evidence="5" type="ORF">ONB1V03_LOCUS3812</name>
</gene>
<proteinExistence type="inferred from homology"/>
<organism evidence="5">
    <name type="scientific">Oppiella nova</name>
    <dbReference type="NCBI Taxonomy" id="334625"/>
    <lineage>
        <taxon>Eukaryota</taxon>
        <taxon>Metazoa</taxon>
        <taxon>Ecdysozoa</taxon>
        <taxon>Arthropoda</taxon>
        <taxon>Chelicerata</taxon>
        <taxon>Arachnida</taxon>
        <taxon>Acari</taxon>
        <taxon>Acariformes</taxon>
        <taxon>Sarcoptiformes</taxon>
        <taxon>Oribatida</taxon>
        <taxon>Brachypylina</taxon>
        <taxon>Oppioidea</taxon>
        <taxon>Oppiidae</taxon>
        <taxon>Oppiella</taxon>
    </lineage>
</organism>
<evidence type="ECO:0000313" key="5">
    <source>
        <dbReference type="EMBL" id="CAD7642850.1"/>
    </source>
</evidence>
<evidence type="ECO:0000256" key="3">
    <source>
        <dbReference type="ARBA" id="ARBA00023004"/>
    </source>
</evidence>
<dbReference type="Proteomes" id="UP000728032">
    <property type="component" value="Unassembled WGS sequence"/>
</dbReference>
<dbReference type="Gene3D" id="1.10.630.10">
    <property type="entry name" value="Cytochrome P450"/>
    <property type="match status" value="1"/>
</dbReference>
<dbReference type="GO" id="GO:0006805">
    <property type="term" value="P:xenobiotic metabolic process"/>
    <property type="evidence" value="ECO:0007669"/>
    <property type="project" value="TreeGrafter"/>
</dbReference>
<evidence type="ECO:0000313" key="6">
    <source>
        <dbReference type="Proteomes" id="UP000728032"/>
    </source>
</evidence>
<dbReference type="EMBL" id="CAJPVJ010001198">
    <property type="protein sequence ID" value="CAG2164255.1"/>
    <property type="molecule type" value="Genomic_DNA"/>
</dbReference>
<sequence>MGFKNIVVLNDWEAIKEGLHNDALLGRPKTALFAVGNTSFGKGSMEDRITDEIRILIKHVDEANGRPFNIHKCLTPSISNNICHLVFGHRFDYNDPKRVAFDLMLETISQKSIITTAFLSAAPLWLTKRMYSTGAINSRKVFETVAGVIRSEISSHKKSMNPNNKFRDYIDGYLAEMEVRQRKDPNTHFTRQSIHTVID</sequence>
<dbReference type="Pfam" id="PF00067">
    <property type="entry name" value="p450"/>
    <property type="match status" value="1"/>
</dbReference>
<evidence type="ECO:0000256" key="4">
    <source>
        <dbReference type="ARBA" id="ARBA00023033"/>
    </source>
</evidence>
<dbReference type="SUPFAM" id="SSF48264">
    <property type="entry name" value="Cytochrome P450"/>
    <property type="match status" value="1"/>
</dbReference>
<dbReference type="GO" id="GO:0005737">
    <property type="term" value="C:cytoplasm"/>
    <property type="evidence" value="ECO:0007669"/>
    <property type="project" value="TreeGrafter"/>
</dbReference>
<dbReference type="PANTHER" id="PTHR24300:SF375">
    <property type="entry name" value="CYTOCHROME P450 FAMILY"/>
    <property type="match status" value="1"/>
</dbReference>
<dbReference type="AlphaFoldDB" id="A0A7R9LJI6"/>
<dbReference type="GO" id="GO:0006082">
    <property type="term" value="P:organic acid metabolic process"/>
    <property type="evidence" value="ECO:0007669"/>
    <property type="project" value="TreeGrafter"/>
</dbReference>
<dbReference type="OrthoDB" id="6507093at2759"/>
<keyword evidence="4" id="KW-0503">Monooxygenase</keyword>
<reference evidence="5" key="1">
    <citation type="submission" date="2020-11" db="EMBL/GenBank/DDBJ databases">
        <authorList>
            <person name="Tran Van P."/>
        </authorList>
    </citation>
    <scope>NUCLEOTIDE SEQUENCE</scope>
</reference>
<dbReference type="InterPro" id="IPR036396">
    <property type="entry name" value="Cyt_P450_sf"/>
</dbReference>
<dbReference type="EMBL" id="OC916023">
    <property type="protein sequence ID" value="CAD7642850.1"/>
    <property type="molecule type" value="Genomic_DNA"/>
</dbReference>
<keyword evidence="6" id="KW-1185">Reference proteome</keyword>
<dbReference type="InterPro" id="IPR050182">
    <property type="entry name" value="Cytochrome_P450_fam2"/>
</dbReference>